<evidence type="ECO:0000313" key="2">
    <source>
        <dbReference type="EMBL" id="KAF2173060.1"/>
    </source>
</evidence>
<sequence length="243" mass="26688">MTMDAETYTHLTGNPYTMDTSSSTTSLGPQAVPRELFHEASWRTIMYNQTTENEMAGFGTDQQQQNSQVQVTSPTDPSMTDIDLDIDDDLDVTAELQQQSPSRPQLTRVNSFDFVLHRANQLASEQQRQQQGYSNSFDLALTPPPPPSTPVRAHTTPSLTASSTPYEEIEMRDLLAPPPPPAQTRSATEGVGWKNKVWGWCTGVCGAYSEVVMRESVGTTTTATATSSWRVDGGVTAPRRTAR</sequence>
<name>A0A6A6D3T5_ZASCE</name>
<dbReference type="Proteomes" id="UP000799537">
    <property type="component" value="Unassembled WGS sequence"/>
</dbReference>
<gene>
    <name evidence="2" type="ORF">M409DRAFT_49558</name>
</gene>
<dbReference type="GeneID" id="54564545"/>
<reference evidence="2" key="1">
    <citation type="journal article" date="2020" name="Stud. Mycol.">
        <title>101 Dothideomycetes genomes: a test case for predicting lifestyles and emergence of pathogens.</title>
        <authorList>
            <person name="Haridas S."/>
            <person name="Albert R."/>
            <person name="Binder M."/>
            <person name="Bloem J."/>
            <person name="Labutti K."/>
            <person name="Salamov A."/>
            <person name="Andreopoulos B."/>
            <person name="Baker S."/>
            <person name="Barry K."/>
            <person name="Bills G."/>
            <person name="Bluhm B."/>
            <person name="Cannon C."/>
            <person name="Castanera R."/>
            <person name="Culley D."/>
            <person name="Daum C."/>
            <person name="Ezra D."/>
            <person name="Gonzalez J."/>
            <person name="Henrissat B."/>
            <person name="Kuo A."/>
            <person name="Liang C."/>
            <person name="Lipzen A."/>
            <person name="Lutzoni F."/>
            <person name="Magnuson J."/>
            <person name="Mondo S."/>
            <person name="Nolan M."/>
            <person name="Ohm R."/>
            <person name="Pangilinan J."/>
            <person name="Park H.-J."/>
            <person name="Ramirez L."/>
            <person name="Alfaro M."/>
            <person name="Sun H."/>
            <person name="Tritt A."/>
            <person name="Yoshinaga Y."/>
            <person name="Zwiers L.-H."/>
            <person name="Turgeon B."/>
            <person name="Goodwin S."/>
            <person name="Spatafora J."/>
            <person name="Crous P."/>
            <person name="Grigoriev I."/>
        </authorList>
    </citation>
    <scope>NUCLEOTIDE SEQUENCE</scope>
    <source>
        <strain evidence="2">ATCC 36951</strain>
    </source>
</reference>
<feature type="region of interest" description="Disordered" evidence="1">
    <location>
        <begin position="1"/>
        <end position="29"/>
    </location>
</feature>
<evidence type="ECO:0000313" key="3">
    <source>
        <dbReference type="Proteomes" id="UP000799537"/>
    </source>
</evidence>
<evidence type="ECO:0000256" key="1">
    <source>
        <dbReference type="SAM" id="MobiDB-lite"/>
    </source>
</evidence>
<keyword evidence="3" id="KW-1185">Reference proteome</keyword>
<feature type="compositionally biased region" description="Polar residues" evidence="1">
    <location>
        <begin position="9"/>
        <end position="28"/>
    </location>
</feature>
<proteinExistence type="predicted"/>
<feature type="compositionally biased region" description="Polar residues" evidence="1">
    <location>
        <begin position="122"/>
        <end position="137"/>
    </location>
</feature>
<dbReference type="EMBL" id="ML993580">
    <property type="protein sequence ID" value="KAF2173060.1"/>
    <property type="molecule type" value="Genomic_DNA"/>
</dbReference>
<protein>
    <submittedName>
        <fullName evidence="2">Uncharacterized protein</fullName>
    </submittedName>
</protein>
<dbReference type="AlphaFoldDB" id="A0A6A6D3T5"/>
<organism evidence="2 3">
    <name type="scientific">Zasmidium cellare ATCC 36951</name>
    <dbReference type="NCBI Taxonomy" id="1080233"/>
    <lineage>
        <taxon>Eukaryota</taxon>
        <taxon>Fungi</taxon>
        <taxon>Dikarya</taxon>
        <taxon>Ascomycota</taxon>
        <taxon>Pezizomycotina</taxon>
        <taxon>Dothideomycetes</taxon>
        <taxon>Dothideomycetidae</taxon>
        <taxon>Mycosphaerellales</taxon>
        <taxon>Mycosphaerellaceae</taxon>
        <taxon>Zasmidium</taxon>
    </lineage>
</organism>
<dbReference type="RefSeq" id="XP_033673949.1">
    <property type="nucleotide sequence ID" value="XM_033811273.1"/>
</dbReference>
<feature type="region of interest" description="Disordered" evidence="1">
    <location>
        <begin position="122"/>
        <end position="160"/>
    </location>
</feature>
<accession>A0A6A6D3T5</accession>